<feature type="domain" description="HTH lysR-type" evidence="5">
    <location>
        <begin position="1"/>
        <end position="58"/>
    </location>
</feature>
<protein>
    <submittedName>
        <fullName evidence="6">HTH-type transcriptional activator IlvY</fullName>
    </submittedName>
</protein>
<comment type="similarity">
    <text evidence="1">Belongs to the LysR transcriptional regulatory family.</text>
</comment>
<dbReference type="EMBL" id="JBHUJB010000015">
    <property type="protein sequence ID" value="MFD2157940.1"/>
    <property type="molecule type" value="Genomic_DNA"/>
</dbReference>
<evidence type="ECO:0000256" key="3">
    <source>
        <dbReference type="ARBA" id="ARBA00023125"/>
    </source>
</evidence>
<dbReference type="PANTHER" id="PTHR30126:SF81">
    <property type="entry name" value="HTH-TYPE TRANSCRIPTIONAL REGULATOR ILVY"/>
    <property type="match status" value="1"/>
</dbReference>
<dbReference type="InterPro" id="IPR036390">
    <property type="entry name" value="WH_DNA-bd_sf"/>
</dbReference>
<sequence length="292" mass="32228">MNHHEIKNFLAVAETLHFGRASELCHLSPSALTRSIQRLESELGQALFLRDNRQVQLTLAGEKFYQYAQKAVRDWEDICEDLGEDGEVEGVVSLYASVTAVYSILPDLLEAYRALYPKVRLNLRTGAAEESIDKLLAGDIDMAVAALPDRQSDRIDFLPLLTTHLVFVGPRAGGREYAFSDMHELGRLPFVLARSGVSRSRVDQFLRGVGAHAVRITEVSGNEGILAMVRLGCGVGVVPELVLERSPFRDDLVVLDGAPQLEPYVVGLCTTRKNLARASVAAMWQLAQERAQ</sequence>
<keyword evidence="2" id="KW-0805">Transcription regulation</keyword>
<keyword evidence="4" id="KW-0804">Transcription</keyword>
<dbReference type="RefSeq" id="WP_377090159.1">
    <property type="nucleotide sequence ID" value="NZ_JBHSJL010000014.1"/>
</dbReference>
<dbReference type="SUPFAM" id="SSF46785">
    <property type="entry name" value="Winged helix' DNA-binding domain"/>
    <property type="match status" value="1"/>
</dbReference>
<proteinExistence type="inferred from homology"/>
<evidence type="ECO:0000256" key="4">
    <source>
        <dbReference type="ARBA" id="ARBA00023163"/>
    </source>
</evidence>
<evidence type="ECO:0000313" key="7">
    <source>
        <dbReference type="Proteomes" id="UP001597389"/>
    </source>
</evidence>
<accession>A0ABW4Z7Q1</accession>
<dbReference type="Pfam" id="PF03466">
    <property type="entry name" value="LysR_substrate"/>
    <property type="match status" value="1"/>
</dbReference>
<dbReference type="NCBIfam" id="NF008722">
    <property type="entry name" value="PRK11716.1"/>
    <property type="match status" value="1"/>
</dbReference>
<dbReference type="PROSITE" id="PS50931">
    <property type="entry name" value="HTH_LYSR"/>
    <property type="match status" value="1"/>
</dbReference>
<dbReference type="InterPro" id="IPR000847">
    <property type="entry name" value="LysR_HTH_N"/>
</dbReference>
<keyword evidence="3" id="KW-0238">DNA-binding</keyword>
<dbReference type="Gene3D" id="3.40.190.290">
    <property type="match status" value="1"/>
</dbReference>
<comment type="caution">
    <text evidence="6">The sequence shown here is derived from an EMBL/GenBank/DDBJ whole genome shotgun (WGS) entry which is preliminary data.</text>
</comment>
<gene>
    <name evidence="6" type="primary">ilvY</name>
    <name evidence="6" type="ORF">ACFSW8_03400</name>
</gene>
<organism evidence="6 7">
    <name type="scientific">Rubritalea tangerina</name>
    <dbReference type="NCBI Taxonomy" id="430798"/>
    <lineage>
        <taxon>Bacteria</taxon>
        <taxon>Pseudomonadati</taxon>
        <taxon>Verrucomicrobiota</taxon>
        <taxon>Verrucomicrobiia</taxon>
        <taxon>Verrucomicrobiales</taxon>
        <taxon>Rubritaleaceae</taxon>
        <taxon>Rubritalea</taxon>
    </lineage>
</organism>
<reference evidence="7" key="1">
    <citation type="journal article" date="2019" name="Int. J. Syst. Evol. Microbiol.">
        <title>The Global Catalogue of Microorganisms (GCM) 10K type strain sequencing project: providing services to taxonomists for standard genome sequencing and annotation.</title>
        <authorList>
            <consortium name="The Broad Institute Genomics Platform"/>
            <consortium name="The Broad Institute Genome Sequencing Center for Infectious Disease"/>
            <person name="Wu L."/>
            <person name="Ma J."/>
        </authorList>
    </citation>
    <scope>NUCLEOTIDE SEQUENCE [LARGE SCALE GENOMIC DNA]</scope>
    <source>
        <strain evidence="7">CCUG 57942</strain>
    </source>
</reference>
<dbReference type="Proteomes" id="UP001597389">
    <property type="component" value="Unassembled WGS sequence"/>
</dbReference>
<name>A0ABW4Z7Q1_9BACT</name>
<evidence type="ECO:0000256" key="2">
    <source>
        <dbReference type="ARBA" id="ARBA00023015"/>
    </source>
</evidence>
<evidence type="ECO:0000256" key="1">
    <source>
        <dbReference type="ARBA" id="ARBA00009437"/>
    </source>
</evidence>
<evidence type="ECO:0000313" key="6">
    <source>
        <dbReference type="EMBL" id="MFD2157940.1"/>
    </source>
</evidence>
<dbReference type="PANTHER" id="PTHR30126">
    <property type="entry name" value="HTH-TYPE TRANSCRIPTIONAL REGULATOR"/>
    <property type="match status" value="1"/>
</dbReference>
<dbReference type="Pfam" id="PF00126">
    <property type="entry name" value="HTH_1"/>
    <property type="match status" value="1"/>
</dbReference>
<dbReference type="Gene3D" id="1.10.10.10">
    <property type="entry name" value="Winged helix-like DNA-binding domain superfamily/Winged helix DNA-binding domain"/>
    <property type="match status" value="1"/>
</dbReference>
<dbReference type="InterPro" id="IPR036388">
    <property type="entry name" value="WH-like_DNA-bd_sf"/>
</dbReference>
<dbReference type="InterPro" id="IPR005119">
    <property type="entry name" value="LysR_subst-bd"/>
</dbReference>
<dbReference type="SUPFAM" id="SSF53850">
    <property type="entry name" value="Periplasmic binding protein-like II"/>
    <property type="match status" value="1"/>
</dbReference>
<evidence type="ECO:0000259" key="5">
    <source>
        <dbReference type="PROSITE" id="PS50931"/>
    </source>
</evidence>
<keyword evidence="7" id="KW-1185">Reference proteome</keyword>